<proteinExistence type="predicted"/>
<organism evidence="4 5">
    <name type="scientific">Porites lobata</name>
    <dbReference type="NCBI Taxonomy" id="104759"/>
    <lineage>
        <taxon>Eukaryota</taxon>
        <taxon>Metazoa</taxon>
        <taxon>Cnidaria</taxon>
        <taxon>Anthozoa</taxon>
        <taxon>Hexacorallia</taxon>
        <taxon>Scleractinia</taxon>
        <taxon>Fungiina</taxon>
        <taxon>Poritidae</taxon>
        <taxon>Porites</taxon>
    </lineage>
</organism>
<dbReference type="PANTHER" id="PTHR34615">
    <property type="entry name" value="PX DOMAIN-CONTAINING PROTEIN"/>
    <property type="match status" value="1"/>
</dbReference>
<evidence type="ECO:0000313" key="5">
    <source>
        <dbReference type="Proteomes" id="UP001159405"/>
    </source>
</evidence>
<dbReference type="EMBL" id="CALNXK010000760">
    <property type="protein sequence ID" value="CAH3189760.1"/>
    <property type="molecule type" value="Genomic_DNA"/>
</dbReference>
<evidence type="ECO:0000256" key="1">
    <source>
        <dbReference type="ARBA" id="ARBA00001968"/>
    </source>
</evidence>
<evidence type="ECO:0000259" key="3">
    <source>
        <dbReference type="Pfam" id="PF13359"/>
    </source>
</evidence>
<name>A0ABN8SFS3_9CNID</name>
<dbReference type="Proteomes" id="UP001159405">
    <property type="component" value="Unassembled WGS sequence"/>
</dbReference>
<accession>A0ABN8SFS3</accession>
<sequence length="426" mass="49204">LLIEHSEKAIWDEELLLLLDENTSRNPEFSYENYDRFNLEEIEEPECKANFRFQKDDIPELAEVLGLPEVFRCSQRTVADQLEGLCLRLRRMAYPCDYSDLIPQFGRPAPELSMISNRVIDEIFNQHAHRIKQCNHAILNPYQLEIYADAIHTKGAGLNNCFGFVDGTVRAISRPIENQEIVYNGHKRIPALKFQSVTLPNGLIANMYGAVGKSHKKLIIRMITNETLNGVLPFNNHNHPFSLVKLKQIYYYFEFCKCNEFFGERQHQLRSGKGGQEVHDHTNCIYFLSSFQRVSDMMLGESHLLNDLERFAFSTGGQPMCIYGDPAYPVRVHLQSPYKGNRLMPAMEAFNESMSKVRTSVEWVFGDIIRSFKFMDFKNNLKIGLSQIGKMYLVCALLQNVITCMYGNQTSNYFDLNPPTVHEYFN</sequence>
<evidence type="ECO:0000313" key="4">
    <source>
        <dbReference type="EMBL" id="CAH3189760.1"/>
    </source>
</evidence>
<feature type="domain" description="DDE Tnp4" evidence="3">
    <location>
        <begin position="297"/>
        <end position="400"/>
    </location>
</feature>
<keyword evidence="2" id="KW-0479">Metal-binding</keyword>
<gene>
    <name evidence="4" type="ORF">PLOB_00044660</name>
</gene>
<comment type="caution">
    <text evidence="4">The sequence shown here is derived from an EMBL/GenBank/DDBJ whole genome shotgun (WGS) entry which is preliminary data.</text>
</comment>
<feature type="non-terminal residue" evidence="4">
    <location>
        <position position="1"/>
    </location>
</feature>
<evidence type="ECO:0000256" key="2">
    <source>
        <dbReference type="ARBA" id="ARBA00022723"/>
    </source>
</evidence>
<dbReference type="Pfam" id="PF13359">
    <property type="entry name" value="DDE_Tnp_4"/>
    <property type="match status" value="1"/>
</dbReference>
<comment type="cofactor">
    <cofactor evidence="1">
        <name>a divalent metal cation</name>
        <dbReference type="ChEBI" id="CHEBI:60240"/>
    </cofactor>
</comment>
<dbReference type="InterPro" id="IPR027806">
    <property type="entry name" value="HARBI1_dom"/>
</dbReference>
<protein>
    <recommendedName>
        <fullName evidence="3">DDE Tnp4 domain-containing protein</fullName>
    </recommendedName>
</protein>
<reference evidence="4 5" key="1">
    <citation type="submission" date="2022-05" db="EMBL/GenBank/DDBJ databases">
        <authorList>
            <consortium name="Genoscope - CEA"/>
            <person name="William W."/>
        </authorList>
    </citation>
    <scope>NUCLEOTIDE SEQUENCE [LARGE SCALE GENOMIC DNA]</scope>
</reference>
<keyword evidence="5" id="KW-1185">Reference proteome</keyword>
<dbReference type="PANTHER" id="PTHR34615:SF1">
    <property type="entry name" value="PX DOMAIN-CONTAINING PROTEIN"/>
    <property type="match status" value="1"/>
</dbReference>